<evidence type="ECO:0000313" key="2">
    <source>
        <dbReference type="Proteomes" id="UP000823613"/>
    </source>
</evidence>
<dbReference type="Proteomes" id="UP000823613">
    <property type="component" value="Unassembled WGS sequence"/>
</dbReference>
<proteinExistence type="predicted"/>
<gene>
    <name evidence="1" type="ORF">IAC58_01270</name>
</gene>
<accession>A0A9D9DGP8</accession>
<reference evidence="1" key="1">
    <citation type="submission" date="2020-10" db="EMBL/GenBank/DDBJ databases">
        <authorList>
            <person name="Gilroy R."/>
        </authorList>
    </citation>
    <scope>NUCLEOTIDE SEQUENCE</scope>
    <source>
        <strain evidence="1">11159</strain>
    </source>
</reference>
<sequence length="89" mass="9811">MADGYKTYTLEVTLDNYDDLSSSSGVYSFTPISLGNNADGSNALFTYNENKPDTYAEWQAMVKHIKGESETTDEQLVKISYKAEVVPAA</sequence>
<protein>
    <submittedName>
        <fullName evidence="1">Uncharacterized protein</fullName>
    </submittedName>
</protein>
<organism evidence="1 2">
    <name type="scientific">Candidatus Onthovivens merdipullorum</name>
    <dbReference type="NCBI Taxonomy" id="2840889"/>
    <lineage>
        <taxon>Bacteria</taxon>
        <taxon>Bacillati</taxon>
        <taxon>Bacillota</taxon>
        <taxon>Bacilli</taxon>
        <taxon>Bacillales</taxon>
        <taxon>Candidatus Onthovivens</taxon>
    </lineage>
</organism>
<dbReference type="AlphaFoldDB" id="A0A9D9DGP8"/>
<comment type="caution">
    <text evidence="1">The sequence shown here is derived from an EMBL/GenBank/DDBJ whole genome shotgun (WGS) entry which is preliminary data.</text>
</comment>
<name>A0A9D9DGP8_9BACL</name>
<dbReference type="EMBL" id="JADIMY010000026">
    <property type="protein sequence ID" value="MBO8427173.1"/>
    <property type="molecule type" value="Genomic_DNA"/>
</dbReference>
<evidence type="ECO:0000313" key="1">
    <source>
        <dbReference type="EMBL" id="MBO8427173.1"/>
    </source>
</evidence>
<reference evidence="1" key="2">
    <citation type="journal article" date="2021" name="PeerJ">
        <title>Extensive microbial diversity within the chicken gut microbiome revealed by metagenomics and culture.</title>
        <authorList>
            <person name="Gilroy R."/>
            <person name="Ravi A."/>
            <person name="Getino M."/>
            <person name="Pursley I."/>
            <person name="Horton D.L."/>
            <person name="Alikhan N.F."/>
            <person name="Baker D."/>
            <person name="Gharbi K."/>
            <person name="Hall N."/>
            <person name="Watson M."/>
            <person name="Adriaenssens E.M."/>
            <person name="Foster-Nyarko E."/>
            <person name="Jarju S."/>
            <person name="Secka A."/>
            <person name="Antonio M."/>
            <person name="Oren A."/>
            <person name="Chaudhuri R.R."/>
            <person name="La Ragione R."/>
            <person name="Hildebrand F."/>
            <person name="Pallen M.J."/>
        </authorList>
    </citation>
    <scope>NUCLEOTIDE SEQUENCE</scope>
    <source>
        <strain evidence="1">11159</strain>
    </source>
</reference>